<accession>A0A0H2MSH0</accession>
<reference evidence="6 7" key="1">
    <citation type="submission" date="2015-03" db="EMBL/GenBank/DDBJ databases">
        <title>Genome Sequence of Kiloniella spongiae MEBiC09566, isolated from a marine sponge.</title>
        <authorList>
            <person name="Shao Z."/>
            <person name="Wang L."/>
            <person name="Li X."/>
        </authorList>
    </citation>
    <scope>NUCLEOTIDE SEQUENCE [LARGE SCALE GENOMIC DNA]</scope>
    <source>
        <strain evidence="6 7">MEBiC09566</strain>
    </source>
</reference>
<evidence type="ECO:0000256" key="1">
    <source>
        <dbReference type="ARBA" id="ARBA00009437"/>
    </source>
</evidence>
<comment type="caution">
    <text evidence="6">The sequence shown here is derived from an EMBL/GenBank/DDBJ whole genome shotgun (WGS) entry which is preliminary data.</text>
</comment>
<dbReference type="PANTHER" id="PTHR30126:SF40">
    <property type="entry name" value="HTH-TYPE TRANSCRIPTIONAL REGULATOR GLTR"/>
    <property type="match status" value="1"/>
</dbReference>
<dbReference type="Gene3D" id="1.10.10.10">
    <property type="entry name" value="Winged helix-like DNA-binding domain superfamily/Winged helix DNA-binding domain"/>
    <property type="match status" value="1"/>
</dbReference>
<evidence type="ECO:0000259" key="5">
    <source>
        <dbReference type="PROSITE" id="PS50931"/>
    </source>
</evidence>
<evidence type="ECO:0000256" key="2">
    <source>
        <dbReference type="ARBA" id="ARBA00023015"/>
    </source>
</evidence>
<evidence type="ECO:0000256" key="4">
    <source>
        <dbReference type="ARBA" id="ARBA00023163"/>
    </source>
</evidence>
<dbReference type="CDD" id="cd05466">
    <property type="entry name" value="PBP2_LTTR_substrate"/>
    <property type="match status" value="1"/>
</dbReference>
<dbReference type="Gene3D" id="3.40.190.290">
    <property type="match status" value="1"/>
</dbReference>
<comment type="similarity">
    <text evidence="1">Belongs to the LysR transcriptional regulatory family.</text>
</comment>
<dbReference type="AlphaFoldDB" id="A0A0H2MSH0"/>
<evidence type="ECO:0000313" key="7">
    <source>
        <dbReference type="Proteomes" id="UP000035444"/>
    </source>
</evidence>
<dbReference type="Pfam" id="PF03466">
    <property type="entry name" value="LysR_substrate"/>
    <property type="match status" value="1"/>
</dbReference>
<evidence type="ECO:0000256" key="3">
    <source>
        <dbReference type="ARBA" id="ARBA00023125"/>
    </source>
</evidence>
<keyword evidence="4" id="KW-0804">Transcription</keyword>
<dbReference type="PANTHER" id="PTHR30126">
    <property type="entry name" value="HTH-TYPE TRANSCRIPTIONAL REGULATOR"/>
    <property type="match status" value="1"/>
</dbReference>
<evidence type="ECO:0000313" key="6">
    <source>
        <dbReference type="EMBL" id="KLN59585.1"/>
    </source>
</evidence>
<dbReference type="InterPro" id="IPR036388">
    <property type="entry name" value="WH-like_DNA-bd_sf"/>
</dbReference>
<name>A0A0H2MSH0_9PROT</name>
<dbReference type="STRING" id="1489064.WH96_17105"/>
<dbReference type="InterPro" id="IPR036390">
    <property type="entry name" value="WH_DNA-bd_sf"/>
</dbReference>
<organism evidence="6 7">
    <name type="scientific">Kiloniella spongiae</name>
    <dbReference type="NCBI Taxonomy" id="1489064"/>
    <lineage>
        <taxon>Bacteria</taxon>
        <taxon>Pseudomonadati</taxon>
        <taxon>Pseudomonadota</taxon>
        <taxon>Alphaproteobacteria</taxon>
        <taxon>Rhodospirillales</taxon>
        <taxon>Kiloniellaceae</taxon>
        <taxon>Kiloniella</taxon>
    </lineage>
</organism>
<dbReference type="PROSITE" id="PS50931">
    <property type="entry name" value="HTH_LYSR"/>
    <property type="match status" value="1"/>
</dbReference>
<keyword evidence="7" id="KW-1185">Reference proteome</keyword>
<dbReference type="EMBL" id="LAQL01000013">
    <property type="protein sequence ID" value="KLN59585.1"/>
    <property type="molecule type" value="Genomic_DNA"/>
</dbReference>
<dbReference type="FunFam" id="1.10.10.10:FF:000001">
    <property type="entry name" value="LysR family transcriptional regulator"/>
    <property type="match status" value="1"/>
</dbReference>
<dbReference type="InterPro" id="IPR005119">
    <property type="entry name" value="LysR_subst-bd"/>
</dbReference>
<dbReference type="Proteomes" id="UP000035444">
    <property type="component" value="Unassembled WGS sequence"/>
</dbReference>
<dbReference type="SUPFAM" id="SSF53850">
    <property type="entry name" value="Periplasmic binding protein-like II"/>
    <property type="match status" value="1"/>
</dbReference>
<dbReference type="Pfam" id="PF00126">
    <property type="entry name" value="HTH_1"/>
    <property type="match status" value="1"/>
</dbReference>
<dbReference type="RefSeq" id="WP_047765435.1">
    <property type="nucleotide sequence ID" value="NZ_LAQL01000013.1"/>
</dbReference>
<dbReference type="GO" id="GO:0000976">
    <property type="term" value="F:transcription cis-regulatory region binding"/>
    <property type="evidence" value="ECO:0007669"/>
    <property type="project" value="TreeGrafter"/>
</dbReference>
<proteinExistence type="inferred from homology"/>
<feature type="domain" description="HTH lysR-type" evidence="5">
    <location>
        <begin position="9"/>
        <end position="66"/>
    </location>
</feature>
<dbReference type="SUPFAM" id="SSF46785">
    <property type="entry name" value="Winged helix' DNA-binding domain"/>
    <property type="match status" value="1"/>
</dbReference>
<protein>
    <recommendedName>
        <fullName evidence="5">HTH lysR-type domain-containing protein</fullName>
    </recommendedName>
</protein>
<dbReference type="InterPro" id="IPR000847">
    <property type="entry name" value="LysR_HTH_N"/>
</dbReference>
<gene>
    <name evidence="6" type="ORF">WH96_17105</name>
</gene>
<dbReference type="PATRIC" id="fig|1489064.4.peg.411"/>
<dbReference type="GO" id="GO:0003700">
    <property type="term" value="F:DNA-binding transcription factor activity"/>
    <property type="evidence" value="ECO:0007669"/>
    <property type="project" value="InterPro"/>
</dbReference>
<dbReference type="OrthoDB" id="7776850at2"/>
<sequence>MSTRNYPELTLRGLRAFVAVEETGSVSDGAKRIGGSSSGVSQQITALEEAVGAKLFDRHSRPLKLTPAGQMLQAHALKILKAVANAQAELSEHNLTDLPKLTLAIIDDLDTSLTPALVTGLQTRFKDCFVNAYSGRSDHIIELLQQRVADICVSANIPEDIAGFHSIPLVREPFILVTAKNLITNKQHILEELEQAPFIHYSEAIPMGRTITQHLKRVRFNVPQKFALEASRSVIALVAQTNGWAITTPLNLLDAERFISEVDVFAVPFPAFSRQLYMISRALELGNLPNHLSEECRHIIENQVIPRFANIVPHMSDVIKIIKS</sequence>
<keyword evidence="3" id="KW-0238">DNA-binding</keyword>
<keyword evidence="2" id="KW-0805">Transcription regulation</keyword>